<reference evidence="6" key="1">
    <citation type="submission" date="2020-12" db="EMBL/GenBank/DDBJ databases">
        <title>Metabolic potential, ecology and presence of endohyphal bacteria is reflected in genomic diversity of Mucoromycotina.</title>
        <authorList>
            <person name="Muszewska A."/>
            <person name="Okrasinska A."/>
            <person name="Steczkiewicz K."/>
            <person name="Drgas O."/>
            <person name="Orlowska M."/>
            <person name="Perlinska-Lenart U."/>
            <person name="Aleksandrzak-Piekarczyk T."/>
            <person name="Szatraj K."/>
            <person name="Zielenkiewicz U."/>
            <person name="Pilsyk S."/>
            <person name="Malc E."/>
            <person name="Mieczkowski P."/>
            <person name="Kruszewska J.S."/>
            <person name="Biernat P."/>
            <person name="Pawlowska J."/>
        </authorList>
    </citation>
    <scope>NUCLEOTIDE SEQUENCE</scope>
    <source>
        <strain evidence="6">WA0000051536</strain>
    </source>
</reference>
<dbReference type="PANTHER" id="PTHR48094:SF12">
    <property type="entry name" value="PARKINSON DISEASE PROTEIN 7 HOMOLOG"/>
    <property type="match status" value="1"/>
</dbReference>
<dbReference type="PANTHER" id="PTHR48094">
    <property type="entry name" value="PROTEIN/NUCLEIC ACID DEGLYCASE DJ-1-RELATED"/>
    <property type="match status" value="1"/>
</dbReference>
<protein>
    <recommendedName>
        <fullName evidence="2">D-lactate dehydratase</fullName>
        <ecNumber evidence="2">4.2.1.130</ecNumber>
    </recommendedName>
</protein>
<evidence type="ECO:0000256" key="1">
    <source>
        <dbReference type="ARBA" id="ARBA00004496"/>
    </source>
</evidence>
<dbReference type="OrthoDB" id="543156at2759"/>
<dbReference type="CDD" id="cd03135">
    <property type="entry name" value="GATase1_DJ-1"/>
    <property type="match status" value="1"/>
</dbReference>
<comment type="caution">
    <text evidence="6">The sequence shown here is derived from an EMBL/GenBank/DDBJ whole genome shotgun (WGS) entry which is preliminary data.</text>
</comment>
<dbReference type="GO" id="GO:1903189">
    <property type="term" value="P:glyoxal metabolic process"/>
    <property type="evidence" value="ECO:0007669"/>
    <property type="project" value="TreeGrafter"/>
</dbReference>
<dbReference type="InterPro" id="IPR006287">
    <property type="entry name" value="DJ-1"/>
</dbReference>
<keyword evidence="3" id="KW-0963">Cytoplasm</keyword>
<dbReference type="NCBIfam" id="TIGR01383">
    <property type="entry name" value="not_thiJ"/>
    <property type="match status" value="1"/>
</dbReference>
<dbReference type="InterPro" id="IPR029062">
    <property type="entry name" value="Class_I_gatase-like"/>
</dbReference>
<dbReference type="GO" id="GO:0019172">
    <property type="term" value="F:glyoxalase III activity"/>
    <property type="evidence" value="ECO:0007669"/>
    <property type="project" value="UniProtKB-EC"/>
</dbReference>
<dbReference type="GO" id="GO:0005739">
    <property type="term" value="C:mitochondrion"/>
    <property type="evidence" value="ECO:0007669"/>
    <property type="project" value="TreeGrafter"/>
</dbReference>
<proteinExistence type="predicted"/>
<dbReference type="Pfam" id="PF01965">
    <property type="entry name" value="DJ-1_PfpI"/>
    <property type="match status" value="1"/>
</dbReference>
<dbReference type="Proteomes" id="UP000612746">
    <property type="component" value="Unassembled WGS sequence"/>
</dbReference>
<dbReference type="GO" id="GO:0023051">
    <property type="term" value="P:regulation of signaling"/>
    <property type="evidence" value="ECO:0007669"/>
    <property type="project" value="UniProtKB-ARBA"/>
</dbReference>
<dbReference type="AlphaFoldDB" id="A0A8H7UF40"/>
<organism evidence="6 7">
    <name type="scientific">Umbelopsis vinacea</name>
    <dbReference type="NCBI Taxonomy" id="44442"/>
    <lineage>
        <taxon>Eukaryota</taxon>
        <taxon>Fungi</taxon>
        <taxon>Fungi incertae sedis</taxon>
        <taxon>Mucoromycota</taxon>
        <taxon>Mucoromycotina</taxon>
        <taxon>Umbelopsidomycetes</taxon>
        <taxon>Umbelopsidales</taxon>
        <taxon>Umbelopsidaceae</taxon>
        <taxon>Umbelopsis</taxon>
    </lineage>
</organism>
<dbReference type="InterPro" id="IPR050325">
    <property type="entry name" value="Prot/Nucl_acid_deglycase"/>
</dbReference>
<comment type="catalytic activity">
    <reaction evidence="4">
        <text>methylglyoxal + H2O = (R)-lactate + H(+)</text>
        <dbReference type="Rhea" id="RHEA:27754"/>
        <dbReference type="ChEBI" id="CHEBI:15377"/>
        <dbReference type="ChEBI" id="CHEBI:15378"/>
        <dbReference type="ChEBI" id="CHEBI:16004"/>
        <dbReference type="ChEBI" id="CHEBI:17158"/>
        <dbReference type="EC" id="4.2.1.130"/>
    </reaction>
</comment>
<dbReference type="GO" id="GO:0006979">
    <property type="term" value="P:response to oxidative stress"/>
    <property type="evidence" value="ECO:0007669"/>
    <property type="project" value="TreeGrafter"/>
</dbReference>
<evidence type="ECO:0000256" key="3">
    <source>
        <dbReference type="ARBA" id="ARBA00022490"/>
    </source>
</evidence>
<dbReference type="Gene3D" id="3.40.50.880">
    <property type="match status" value="1"/>
</dbReference>
<dbReference type="SUPFAM" id="SSF52317">
    <property type="entry name" value="Class I glutamine amidotransferase-like"/>
    <property type="match status" value="1"/>
</dbReference>
<gene>
    <name evidence="6" type="ORF">INT44_003672</name>
</gene>
<evidence type="ECO:0000256" key="2">
    <source>
        <dbReference type="ARBA" id="ARBA00013134"/>
    </source>
</evidence>
<dbReference type="InterPro" id="IPR002818">
    <property type="entry name" value="DJ-1/PfpI"/>
</dbReference>
<dbReference type="EC" id="4.2.1.130" evidence="2"/>
<accession>A0A8H7UF40</accession>
<dbReference type="GO" id="GO:0010646">
    <property type="term" value="P:regulation of cell communication"/>
    <property type="evidence" value="ECO:0007669"/>
    <property type="project" value="UniProtKB-ARBA"/>
</dbReference>
<dbReference type="FunFam" id="3.40.50.880:FF:000022">
    <property type="entry name" value="protein deglycase DJ-1"/>
    <property type="match status" value="1"/>
</dbReference>
<evidence type="ECO:0000259" key="5">
    <source>
        <dbReference type="Pfam" id="PF01965"/>
    </source>
</evidence>
<feature type="domain" description="DJ-1/PfpI" evidence="5">
    <location>
        <begin position="4"/>
        <end position="174"/>
    </location>
</feature>
<comment type="subcellular location">
    <subcellularLocation>
        <location evidence="1">Cytoplasm</location>
    </subcellularLocation>
</comment>
<evidence type="ECO:0000313" key="6">
    <source>
        <dbReference type="EMBL" id="KAG2180665.1"/>
    </source>
</evidence>
<evidence type="ECO:0000313" key="7">
    <source>
        <dbReference type="Proteomes" id="UP000612746"/>
    </source>
</evidence>
<name>A0A8H7UF40_9FUNG</name>
<keyword evidence="7" id="KW-1185">Reference proteome</keyword>
<evidence type="ECO:0000256" key="4">
    <source>
        <dbReference type="ARBA" id="ARBA00048082"/>
    </source>
</evidence>
<dbReference type="EMBL" id="JAEPRA010000009">
    <property type="protein sequence ID" value="KAG2180665.1"/>
    <property type="molecule type" value="Genomic_DNA"/>
</dbReference>
<dbReference type="GO" id="GO:0005634">
    <property type="term" value="C:nucleus"/>
    <property type="evidence" value="ECO:0007669"/>
    <property type="project" value="TreeGrafter"/>
</dbReference>
<sequence length="182" mass="19548">MSSKKALVLLADGTEEMEFVIPVDVLRRAEITVTTAGVGLKNGTYAECSRGVKILPDVEAEHIGVSWNQEDFDAIIIPGGVGGAKILSESVLVQKLVSSFYERQKIVAFICAGTLVAKSAGVPEGHKVTSHPSVKEQLEDVYKYSEDRVVVDQNVITSRGPGTAFLFALTIVEQLVGKQVCV</sequence>